<evidence type="ECO:0008006" key="3">
    <source>
        <dbReference type="Google" id="ProtNLM"/>
    </source>
</evidence>
<dbReference type="Proteomes" id="UP001597183">
    <property type="component" value="Unassembled WGS sequence"/>
</dbReference>
<accession>A0ABW4A7P1</accession>
<dbReference type="EMBL" id="JBHTMK010000018">
    <property type="protein sequence ID" value="MFD1366667.1"/>
    <property type="molecule type" value="Genomic_DNA"/>
</dbReference>
<organism evidence="1 2">
    <name type="scientific">Actinoplanes sichuanensis</name>
    <dbReference type="NCBI Taxonomy" id="512349"/>
    <lineage>
        <taxon>Bacteria</taxon>
        <taxon>Bacillati</taxon>
        <taxon>Actinomycetota</taxon>
        <taxon>Actinomycetes</taxon>
        <taxon>Micromonosporales</taxon>
        <taxon>Micromonosporaceae</taxon>
        <taxon>Actinoplanes</taxon>
    </lineage>
</organism>
<name>A0ABW4A7P1_9ACTN</name>
<evidence type="ECO:0000313" key="1">
    <source>
        <dbReference type="EMBL" id="MFD1366667.1"/>
    </source>
</evidence>
<proteinExistence type="predicted"/>
<protein>
    <recommendedName>
        <fullName evidence="3">Glycosyl transferase</fullName>
    </recommendedName>
</protein>
<gene>
    <name evidence="1" type="ORF">ACFQ5G_15040</name>
</gene>
<keyword evidence="2" id="KW-1185">Reference proteome</keyword>
<comment type="caution">
    <text evidence="1">The sequence shown here is derived from an EMBL/GenBank/DDBJ whole genome shotgun (WGS) entry which is preliminary data.</text>
</comment>
<evidence type="ECO:0000313" key="2">
    <source>
        <dbReference type="Proteomes" id="UP001597183"/>
    </source>
</evidence>
<dbReference type="RefSeq" id="WP_317793426.1">
    <property type="nucleotide sequence ID" value="NZ_AP028461.1"/>
</dbReference>
<sequence length="258" mass="28133">MIACYVQGGGLGHLTRIRAYLHTCHPGETATILTTSPFTADPRVLGPHRIMPAAALASLRPSTLVVDAFPAGLDGELSAASVPAGTRTVYLARLLRWDAYRPRLPDEPIAFDETRLLEDLTPDHRSYLTGRCTPLELTDPPCPPVRDVPDGSWLIVHSGPPPEIHELIGYARDCAAAEGVHPRLVLVSPARPTDLPVDVAHVSPYPAWPLFPTADRVITAAGFNAVRQMAPWRSRHLMLPFPRRFDDQFTRAAAARAG</sequence>
<reference evidence="2" key="1">
    <citation type="journal article" date="2019" name="Int. J. Syst. Evol. Microbiol.">
        <title>The Global Catalogue of Microorganisms (GCM) 10K type strain sequencing project: providing services to taxonomists for standard genome sequencing and annotation.</title>
        <authorList>
            <consortium name="The Broad Institute Genomics Platform"/>
            <consortium name="The Broad Institute Genome Sequencing Center for Infectious Disease"/>
            <person name="Wu L."/>
            <person name="Ma J."/>
        </authorList>
    </citation>
    <scope>NUCLEOTIDE SEQUENCE [LARGE SCALE GENOMIC DNA]</scope>
    <source>
        <strain evidence="2">CCM 7526</strain>
    </source>
</reference>